<name>A0A6M3IHW4_9ZZZZ</name>
<dbReference type="AlphaFoldDB" id="A0A6M3IHW4"/>
<organism evidence="1">
    <name type="scientific">viral metagenome</name>
    <dbReference type="NCBI Taxonomy" id="1070528"/>
    <lineage>
        <taxon>unclassified sequences</taxon>
        <taxon>metagenomes</taxon>
        <taxon>organismal metagenomes</taxon>
    </lineage>
</organism>
<accession>A0A6M3IHW4</accession>
<protein>
    <submittedName>
        <fullName evidence="1">Uncharacterized protein</fullName>
    </submittedName>
</protein>
<evidence type="ECO:0000313" key="1">
    <source>
        <dbReference type="EMBL" id="QJA56667.1"/>
    </source>
</evidence>
<gene>
    <name evidence="1" type="ORF">MM415B01811_0019</name>
</gene>
<reference evidence="1" key="1">
    <citation type="submission" date="2020-03" db="EMBL/GenBank/DDBJ databases">
        <title>The deep terrestrial virosphere.</title>
        <authorList>
            <person name="Holmfeldt K."/>
            <person name="Nilsson E."/>
            <person name="Simone D."/>
            <person name="Lopez-Fernandez M."/>
            <person name="Wu X."/>
            <person name="de Brujin I."/>
            <person name="Lundin D."/>
            <person name="Andersson A."/>
            <person name="Bertilsson S."/>
            <person name="Dopson M."/>
        </authorList>
    </citation>
    <scope>NUCLEOTIDE SEQUENCE</scope>
    <source>
        <strain evidence="1">MM415B01811</strain>
    </source>
</reference>
<proteinExistence type="predicted"/>
<dbReference type="EMBL" id="MT141232">
    <property type="protein sequence ID" value="QJA56667.1"/>
    <property type="molecule type" value="Genomic_DNA"/>
</dbReference>
<sequence length="116" mass="13015">MPDDIGRIELAGQVTLTFLFCLACKRPMRHKGGDAYKPPAGGFTIGSPFEKPVYTYSCDRCGVEVRDEMFYPVVGFKVENNGVIWPEDLKWTNNVESKKKTRPMVIPMKPRDGGDA</sequence>